<dbReference type="EMBL" id="UZAN01077005">
    <property type="protein sequence ID" value="VDP96079.1"/>
    <property type="molecule type" value="Genomic_DNA"/>
</dbReference>
<feature type="compositionally biased region" description="Polar residues" evidence="1">
    <location>
        <begin position="40"/>
        <end position="60"/>
    </location>
</feature>
<dbReference type="WBParaSite" id="ECPE_0001836301-mRNA-1">
    <property type="protein sequence ID" value="ECPE_0001836301-mRNA-1"/>
    <property type="gene ID" value="ECPE_0001836301"/>
</dbReference>
<sequence length="155" mass="17157">MLTAVSVARDCEMIDELDRIVIVSAKPPPPSPQLSQAPSIHTSPSNITSTAAGGDANWTNNVPITRDSNLASNRVSAVNLSPSTPFNPLLGDQHTMPLVEFHYAEDLHKPVTEVTATSGATSRSWREQHKRAISARAEKPKDRRWFRRRHQRSTL</sequence>
<dbReference type="AlphaFoldDB" id="A0A183BGH8"/>
<dbReference type="Proteomes" id="UP000272942">
    <property type="component" value="Unassembled WGS sequence"/>
</dbReference>
<evidence type="ECO:0000313" key="2">
    <source>
        <dbReference type="EMBL" id="VDP96079.1"/>
    </source>
</evidence>
<gene>
    <name evidence="2" type="ORF">ECPE_LOCUS18313</name>
</gene>
<keyword evidence="3" id="KW-1185">Reference proteome</keyword>
<feature type="compositionally biased region" description="Basic residues" evidence="1">
    <location>
        <begin position="144"/>
        <end position="155"/>
    </location>
</feature>
<feature type="region of interest" description="Disordered" evidence="1">
    <location>
        <begin position="114"/>
        <end position="155"/>
    </location>
</feature>
<reference evidence="2 3" key="2">
    <citation type="submission" date="2018-11" db="EMBL/GenBank/DDBJ databases">
        <authorList>
            <consortium name="Pathogen Informatics"/>
        </authorList>
    </citation>
    <scope>NUCLEOTIDE SEQUENCE [LARGE SCALE GENOMIC DNA]</scope>
    <source>
        <strain evidence="2 3">Egypt</strain>
    </source>
</reference>
<evidence type="ECO:0000256" key="1">
    <source>
        <dbReference type="SAM" id="MobiDB-lite"/>
    </source>
</evidence>
<feature type="compositionally biased region" description="Polar residues" evidence="1">
    <location>
        <begin position="114"/>
        <end position="123"/>
    </location>
</feature>
<accession>A0A183BGH8</accession>
<evidence type="ECO:0000313" key="4">
    <source>
        <dbReference type="WBParaSite" id="ECPE_0001836301-mRNA-1"/>
    </source>
</evidence>
<organism evidence="4">
    <name type="scientific">Echinostoma caproni</name>
    <dbReference type="NCBI Taxonomy" id="27848"/>
    <lineage>
        <taxon>Eukaryota</taxon>
        <taxon>Metazoa</taxon>
        <taxon>Spiralia</taxon>
        <taxon>Lophotrochozoa</taxon>
        <taxon>Platyhelminthes</taxon>
        <taxon>Trematoda</taxon>
        <taxon>Digenea</taxon>
        <taxon>Plagiorchiida</taxon>
        <taxon>Echinostomata</taxon>
        <taxon>Echinostomatoidea</taxon>
        <taxon>Echinostomatidae</taxon>
        <taxon>Echinostoma</taxon>
    </lineage>
</organism>
<feature type="region of interest" description="Disordered" evidence="1">
    <location>
        <begin position="25"/>
        <end position="60"/>
    </location>
</feature>
<proteinExistence type="predicted"/>
<name>A0A183BGH8_9TREM</name>
<dbReference type="OrthoDB" id="6320185at2759"/>
<protein>
    <submittedName>
        <fullName evidence="4">BZIP domain-containing protein</fullName>
    </submittedName>
</protein>
<reference evidence="4" key="1">
    <citation type="submission" date="2016-06" db="UniProtKB">
        <authorList>
            <consortium name="WormBaseParasite"/>
        </authorList>
    </citation>
    <scope>IDENTIFICATION</scope>
</reference>
<evidence type="ECO:0000313" key="3">
    <source>
        <dbReference type="Proteomes" id="UP000272942"/>
    </source>
</evidence>